<evidence type="ECO:0000313" key="1">
    <source>
        <dbReference type="EMBL" id="KKM45028.1"/>
    </source>
</evidence>
<dbReference type="KEGG" id="rtx:TI83_09235"/>
<comment type="caution">
    <text evidence="1">The sequence shown here is derived from an EMBL/GenBank/DDBJ whole genome shotgun (WGS) entry which is preliminary data.</text>
</comment>
<dbReference type="STRING" id="145458.APU90_07840"/>
<dbReference type="RefSeq" id="WP_042734291.1">
    <property type="nucleotide sequence ID" value="NZ_CP010848.1"/>
</dbReference>
<sequence>MNESIGVNPHRRAAHEFLVTRAIDQYAMSKDEIRAELQRAGLSEPTDLDVQKVLDSIRAGDRERALDREAREK</sequence>
<evidence type="ECO:0000313" key="2">
    <source>
        <dbReference type="Proteomes" id="UP000052979"/>
    </source>
</evidence>
<dbReference type="KEGG" id="rtc:APU90_07840"/>
<accession>A0A0C5BFH6</accession>
<proteinExistence type="predicted"/>
<dbReference type="Proteomes" id="UP000052979">
    <property type="component" value="Unassembled WGS sequence"/>
</dbReference>
<dbReference type="PATRIC" id="fig|145458.7.peg.2102"/>
<dbReference type="EMBL" id="LBFI01000049">
    <property type="protein sequence ID" value="KKM45028.1"/>
    <property type="molecule type" value="Genomic_DNA"/>
</dbReference>
<dbReference type="AlphaFoldDB" id="A0A0C5BFH6"/>
<keyword evidence="2" id="KW-1185">Reference proteome</keyword>
<gene>
    <name evidence="1" type="ORF">VT73_07995</name>
</gene>
<name>A0A0C5BFH6_9MICO</name>
<organism evidence="1 2">
    <name type="scientific">Rathayibacter toxicus</name>
    <dbReference type="NCBI Taxonomy" id="145458"/>
    <lineage>
        <taxon>Bacteria</taxon>
        <taxon>Bacillati</taxon>
        <taxon>Actinomycetota</taxon>
        <taxon>Actinomycetes</taxon>
        <taxon>Micrococcales</taxon>
        <taxon>Microbacteriaceae</taxon>
        <taxon>Rathayibacter</taxon>
    </lineage>
</organism>
<reference evidence="1 2" key="1">
    <citation type="submission" date="2015-04" db="EMBL/GenBank/DDBJ databases">
        <title>Draft genome sequence of Rathayibacter toxicus strain FH-142 (AKA 70134 or CS 32), a Western Australian isolate.</title>
        <authorList>
            <consortium name="Consortium for Microbial Forensics and Genomics (microFORGE)"/>
            <person name="Knight B.M."/>
            <person name="Roberts D.P."/>
            <person name="Lin D."/>
            <person name="Hari K."/>
            <person name="Fletcher J."/>
            <person name="Melcher U."/>
            <person name="Blagden T."/>
            <person name="Luster D.G."/>
            <person name="Sechler A.J."/>
            <person name="Schneider W.L."/>
            <person name="Winegar R.A."/>
        </authorList>
    </citation>
    <scope>NUCLEOTIDE SEQUENCE [LARGE SCALE GENOMIC DNA]</scope>
    <source>
        <strain evidence="1 2">FH142</strain>
    </source>
</reference>
<protein>
    <submittedName>
        <fullName evidence="1">Uncharacterized protein</fullName>
    </submittedName>
</protein>
<dbReference type="GeneID" id="93666504"/>